<dbReference type="SUPFAM" id="SSF56925">
    <property type="entry name" value="OMPA-like"/>
    <property type="match status" value="1"/>
</dbReference>
<organism evidence="3 4">
    <name type="scientific">Thiomicrorhabdus immobilis</name>
    <dbReference type="NCBI Taxonomy" id="2791037"/>
    <lineage>
        <taxon>Bacteria</taxon>
        <taxon>Pseudomonadati</taxon>
        <taxon>Pseudomonadota</taxon>
        <taxon>Gammaproteobacteria</taxon>
        <taxon>Thiotrichales</taxon>
        <taxon>Piscirickettsiaceae</taxon>
        <taxon>Thiomicrorhabdus</taxon>
    </lineage>
</organism>
<keyword evidence="1" id="KW-1133">Transmembrane helix</keyword>
<keyword evidence="2" id="KW-0732">Signal</keyword>
<dbReference type="RefSeq" id="WP_237262790.1">
    <property type="nucleotide sequence ID" value="NZ_AP024202.1"/>
</dbReference>
<feature type="signal peptide" evidence="2">
    <location>
        <begin position="1"/>
        <end position="28"/>
    </location>
</feature>
<keyword evidence="4" id="KW-1185">Reference proteome</keyword>
<dbReference type="Gene3D" id="2.40.160.20">
    <property type="match status" value="1"/>
</dbReference>
<protein>
    <recommendedName>
        <fullName evidence="5">Acyloxyacyl hydrolase</fullName>
    </recommendedName>
</protein>
<dbReference type="Pfam" id="PF09411">
    <property type="entry name" value="PagL"/>
    <property type="match status" value="1"/>
</dbReference>
<evidence type="ECO:0000256" key="1">
    <source>
        <dbReference type="SAM" id="Phobius"/>
    </source>
</evidence>
<keyword evidence="1" id="KW-0472">Membrane</keyword>
<dbReference type="EMBL" id="AP024202">
    <property type="protein sequence ID" value="BCN92678.1"/>
    <property type="molecule type" value="Genomic_DNA"/>
</dbReference>
<evidence type="ECO:0008006" key="5">
    <source>
        <dbReference type="Google" id="ProtNLM"/>
    </source>
</evidence>
<evidence type="ECO:0000313" key="3">
    <source>
        <dbReference type="EMBL" id="BCN92678.1"/>
    </source>
</evidence>
<name>A0ABN6CUN6_9GAMM</name>
<reference evidence="3" key="1">
    <citation type="journal article" date="2022" name="Arch. Microbiol.">
        <title>Thiomicrorhabdus immobilis sp. nov., a mesophilic sulfur-oxidizing bacterium isolated from sediment of a brackish lake in northern Japan.</title>
        <authorList>
            <person name="Kojima H."/>
            <person name="Mochizuki J."/>
            <person name="Kanda M."/>
            <person name="Watanabe T."/>
            <person name="Fukui M."/>
        </authorList>
    </citation>
    <scope>NUCLEOTIDE SEQUENCE</scope>
    <source>
        <strain evidence="3">Am19</strain>
    </source>
</reference>
<proteinExistence type="predicted"/>
<sequence>MQNSKTIFSGVLSTLILSIALTPSTSYAENSNNGPMSFAILGAIGSLGFACFQGTAPCVLRPHINTDELTFSTDIGSDNKLKHLRVAIGADWDEKVYEAKDWQITGRWDASFHAWNSDEKNVANDSGYIIGLTPVFQYQLKHFAYTPFIEMGGGPHLLSDIRIENEDKSTQFQFGSIFGLGVKRDAFEVSYRYLHISNAGIEMPNPGTDIHNLHVGYHF</sequence>
<dbReference type="InterPro" id="IPR011250">
    <property type="entry name" value="OMP/PagP_B-barrel"/>
</dbReference>
<feature type="chain" id="PRO_5045626415" description="Acyloxyacyl hydrolase" evidence="2">
    <location>
        <begin position="29"/>
        <end position="219"/>
    </location>
</feature>
<feature type="transmembrane region" description="Helical" evidence="1">
    <location>
        <begin position="38"/>
        <end position="60"/>
    </location>
</feature>
<accession>A0ABN6CUN6</accession>
<evidence type="ECO:0000256" key="2">
    <source>
        <dbReference type="SAM" id="SignalP"/>
    </source>
</evidence>
<evidence type="ECO:0000313" key="4">
    <source>
        <dbReference type="Proteomes" id="UP001054820"/>
    </source>
</evidence>
<keyword evidence="1" id="KW-0812">Transmembrane</keyword>
<dbReference type="Proteomes" id="UP001054820">
    <property type="component" value="Chromosome"/>
</dbReference>
<gene>
    <name evidence="3" type="ORF">THMIRHAM_04630</name>
</gene>
<dbReference type="InterPro" id="IPR018550">
    <property type="entry name" value="Lipid-A_deacylase-rel"/>
</dbReference>